<accession>A0ABZ1ALA5</accession>
<sequence>MANKMRTLVAALLVPFVFGAGAASAARPNPVDYQFVSACDGELAGVAAVISASAFSDKNATGNKDGLLSKVYGADQKVYQNKPLEAEGLLYQVADKANDLANQGKLAGADAAGIVAAATLPGDAMTCVMGQQ</sequence>
<proteinExistence type="predicted"/>
<dbReference type="RefSeq" id="WP_407279411.1">
    <property type="nucleotide sequence ID" value="NZ_CP141259.1"/>
</dbReference>
<feature type="chain" id="PRO_5046606161" evidence="1">
    <location>
        <begin position="26"/>
        <end position="132"/>
    </location>
</feature>
<protein>
    <submittedName>
        <fullName evidence="2">Uncharacterized protein</fullName>
    </submittedName>
</protein>
<keyword evidence="3" id="KW-1185">Reference proteome</keyword>
<evidence type="ECO:0000256" key="1">
    <source>
        <dbReference type="SAM" id="SignalP"/>
    </source>
</evidence>
<gene>
    <name evidence="2" type="ORF">U5817_00995</name>
</gene>
<keyword evidence="1" id="KW-0732">Signal</keyword>
<reference evidence="2 3" key="1">
    <citation type="submission" date="2023-12" db="EMBL/GenBank/DDBJ databases">
        <title>A. evansii MAY27, complete genome.</title>
        <authorList>
            <person name="Wang Y."/>
        </authorList>
    </citation>
    <scope>NUCLEOTIDE SEQUENCE [LARGE SCALE GENOMIC DNA]</scope>
    <source>
        <strain evidence="2 3">MAY27</strain>
    </source>
</reference>
<name>A0ABZ1ALA5_AROEV</name>
<dbReference type="EMBL" id="CP141259">
    <property type="protein sequence ID" value="WRL46650.1"/>
    <property type="molecule type" value="Genomic_DNA"/>
</dbReference>
<organism evidence="2 3">
    <name type="scientific">Aromatoleum evansii</name>
    <name type="common">Azoarcus evansii</name>
    <dbReference type="NCBI Taxonomy" id="59406"/>
    <lineage>
        <taxon>Bacteria</taxon>
        <taxon>Pseudomonadati</taxon>
        <taxon>Pseudomonadota</taxon>
        <taxon>Betaproteobacteria</taxon>
        <taxon>Rhodocyclales</taxon>
        <taxon>Rhodocyclaceae</taxon>
        <taxon>Aromatoleum</taxon>
    </lineage>
</organism>
<feature type="signal peptide" evidence="1">
    <location>
        <begin position="1"/>
        <end position="25"/>
    </location>
</feature>
<evidence type="ECO:0000313" key="2">
    <source>
        <dbReference type="EMBL" id="WRL46650.1"/>
    </source>
</evidence>
<evidence type="ECO:0000313" key="3">
    <source>
        <dbReference type="Proteomes" id="UP001626593"/>
    </source>
</evidence>
<dbReference type="Proteomes" id="UP001626593">
    <property type="component" value="Chromosome"/>
</dbReference>